<reference evidence="3 4" key="1">
    <citation type="submission" date="2009-10" db="EMBL/GenBank/DDBJ databases">
        <title>Complete sequence of chromosome of Ammonifex degensii KC4.</title>
        <authorList>
            <consortium name="US DOE Joint Genome Institute"/>
            <person name="Kerfeld C."/>
            <person name="Goodner B."/>
            <person name="Huber H."/>
            <person name="Stetter K."/>
            <person name="Lucas S."/>
            <person name="Copeland A."/>
            <person name="Lapidus A."/>
            <person name="Glavina del Rio T."/>
            <person name="Dalin E."/>
            <person name="Tice H."/>
            <person name="Bruce D."/>
            <person name="Goodwin L."/>
            <person name="Pitluck S."/>
            <person name="Saunders E."/>
            <person name="Brettin T."/>
            <person name="Detter J.C."/>
            <person name="Han C."/>
            <person name="Larimer F."/>
            <person name="Land M."/>
            <person name="Hauser L."/>
            <person name="Kyrpides N."/>
            <person name="Ovchinnikova G."/>
            <person name="Richardson P."/>
        </authorList>
    </citation>
    <scope>NUCLEOTIDE SEQUENCE [LARGE SCALE GENOMIC DNA]</scope>
    <source>
        <strain evidence="4">DSM 10501 / KC4</strain>
    </source>
</reference>
<dbReference type="Pfam" id="PF02421">
    <property type="entry name" value="FeoB_N"/>
    <property type="match status" value="1"/>
</dbReference>
<keyword evidence="1" id="KW-0472">Membrane</keyword>
<feature type="transmembrane region" description="Helical" evidence="1">
    <location>
        <begin position="454"/>
        <end position="473"/>
    </location>
</feature>
<dbReference type="eggNOG" id="COG0370">
    <property type="taxonomic scope" value="Bacteria"/>
</dbReference>
<dbReference type="PROSITE" id="PS51711">
    <property type="entry name" value="G_FEOB"/>
    <property type="match status" value="1"/>
</dbReference>
<evidence type="ECO:0000313" key="4">
    <source>
        <dbReference type="Proteomes" id="UP000002620"/>
    </source>
</evidence>
<dbReference type="EMBL" id="CP001785">
    <property type="protein sequence ID" value="ACX52320.1"/>
    <property type="molecule type" value="Genomic_DNA"/>
</dbReference>
<dbReference type="SUPFAM" id="SSF52540">
    <property type="entry name" value="P-loop containing nucleoside triphosphate hydrolases"/>
    <property type="match status" value="1"/>
</dbReference>
<evidence type="ECO:0000259" key="2">
    <source>
        <dbReference type="PROSITE" id="PS51711"/>
    </source>
</evidence>
<dbReference type="GO" id="GO:0005525">
    <property type="term" value="F:GTP binding"/>
    <property type="evidence" value="ECO:0007669"/>
    <property type="project" value="InterPro"/>
</dbReference>
<proteinExistence type="predicted"/>
<keyword evidence="1" id="KW-0812">Transmembrane</keyword>
<dbReference type="Pfam" id="PF07670">
    <property type="entry name" value="Gate"/>
    <property type="match status" value="2"/>
</dbReference>
<dbReference type="GO" id="GO:0015093">
    <property type="term" value="F:ferrous iron transmembrane transporter activity"/>
    <property type="evidence" value="ECO:0007669"/>
    <property type="project" value="InterPro"/>
</dbReference>
<feature type="domain" description="FeoB-type G" evidence="2">
    <location>
        <begin position="4"/>
        <end position="166"/>
    </location>
</feature>
<protein>
    <submittedName>
        <fullName evidence="3">Small GTP-binding protein</fullName>
    </submittedName>
</protein>
<dbReference type="InterPro" id="IPR050860">
    <property type="entry name" value="FeoB_GTPase"/>
</dbReference>
<feature type="transmembrane region" description="Helical" evidence="1">
    <location>
        <begin position="550"/>
        <end position="571"/>
    </location>
</feature>
<keyword evidence="4" id="KW-1185">Reference proteome</keyword>
<dbReference type="InterPro" id="IPR006073">
    <property type="entry name" value="GTP-bd"/>
</dbReference>
<keyword evidence="1" id="KW-1133">Transmembrane helix</keyword>
<gene>
    <name evidence="3" type="ordered locus">Adeg_1209</name>
</gene>
<evidence type="ECO:0000313" key="3">
    <source>
        <dbReference type="EMBL" id="ACX52320.1"/>
    </source>
</evidence>
<dbReference type="KEGG" id="adg:Adeg_1209"/>
<dbReference type="RefSeq" id="WP_015739197.1">
    <property type="nucleotide sequence ID" value="NC_013385.1"/>
</dbReference>
<dbReference type="InterPro" id="IPR011642">
    <property type="entry name" value="Gate_dom"/>
</dbReference>
<feature type="transmembrane region" description="Helical" evidence="1">
    <location>
        <begin position="371"/>
        <end position="390"/>
    </location>
</feature>
<dbReference type="Proteomes" id="UP000002620">
    <property type="component" value="Chromosome"/>
</dbReference>
<dbReference type="InterPro" id="IPR011640">
    <property type="entry name" value="Fe2_transport_prot_B_C"/>
</dbReference>
<feature type="transmembrane region" description="Helical" evidence="1">
    <location>
        <begin position="396"/>
        <end position="416"/>
    </location>
</feature>
<dbReference type="CDD" id="cd01879">
    <property type="entry name" value="FeoB"/>
    <property type="match status" value="1"/>
</dbReference>
<dbReference type="PANTHER" id="PTHR43185">
    <property type="entry name" value="FERROUS IRON TRANSPORT PROTEIN B"/>
    <property type="match status" value="1"/>
</dbReference>
<dbReference type="STRING" id="429009.Adeg_1209"/>
<dbReference type="HOGENOM" id="CLU_013350_3_2_9"/>
<dbReference type="InterPro" id="IPR030389">
    <property type="entry name" value="G_FEOB_dom"/>
</dbReference>
<feature type="transmembrane region" description="Helical" evidence="1">
    <location>
        <begin position="286"/>
        <end position="311"/>
    </location>
</feature>
<dbReference type="Pfam" id="PF07664">
    <property type="entry name" value="FeoB_C"/>
    <property type="match status" value="1"/>
</dbReference>
<dbReference type="PRINTS" id="PR00326">
    <property type="entry name" value="GTP1OBG"/>
</dbReference>
<dbReference type="OrthoDB" id="9809127at2"/>
<organism evidence="3 4">
    <name type="scientific">Ammonifex degensii (strain DSM 10501 / KC4)</name>
    <dbReference type="NCBI Taxonomy" id="429009"/>
    <lineage>
        <taxon>Bacteria</taxon>
        <taxon>Bacillati</taxon>
        <taxon>Bacillota</taxon>
        <taxon>Clostridia</taxon>
        <taxon>Thermoanaerobacterales</taxon>
        <taxon>Thermoanaerobacteraceae</taxon>
        <taxon>Ammonifex</taxon>
    </lineage>
</organism>
<dbReference type="InterPro" id="IPR027417">
    <property type="entry name" value="P-loop_NTPase"/>
</dbReference>
<evidence type="ECO:0000256" key="1">
    <source>
        <dbReference type="SAM" id="Phobius"/>
    </source>
</evidence>
<dbReference type="AlphaFoldDB" id="C9R7P1"/>
<sequence>MRRAVTVALVGSPNVGKSTLFNTLTGSYQQVGNWPGKTVEKKEGFCCFGGFTFRLVDLPGTYSLNARSAEEEVTRDFLLAGSPDVVVVLVDATCLTRHLYLALQVIELTPKVVLAVNFLEAARDKGMTLDLAHLSRLLNLPVVPVNARSGKGGKALLAAVLAVARGAFNPRPQLGYDPYAQLDYPALARTRYQWADHLVKEIVYRNREPGRKDLTSLLDQLFLHPVFSFSLMGLVAVALFWISVNGGEPLTELLARLFSWLGRETAWFLEACSAPAWLKGMLVEGLIAGVEAVISVMLPTMTIFFFLFAFLEDAGLIPRLALISDPLFRRVGAQGKHCVTSLVGLGCNVPGVMACRILEGKDRLMGIITNSFVPCNGRLGIVLPLASVFFGYKAVWVVLALLSLSSVALLFSLALLSRLLPGSSPAFFLELPPYRWPNLPFLIKRTLRDRVVRVLSRAVWVAAPMVLAAYWASNFHLGEATLTALLAHWLSPVGKLLGMDGNTMVAFLYALPAKETFIGALAMVQGFSTTYAEDESFIEHLAQAIPPDTAFNLLLFFLLYSPCLYTLWVIYRETRSWRYLFLSLLLPLTLAFTFTVLARLVELSIYSGR</sequence>
<dbReference type="PANTHER" id="PTHR43185:SF2">
    <property type="entry name" value="FERROUS IRON TRANSPORT PROTEIN B"/>
    <property type="match status" value="1"/>
</dbReference>
<feature type="transmembrane region" description="Helical" evidence="1">
    <location>
        <begin position="221"/>
        <end position="244"/>
    </location>
</feature>
<dbReference type="Gene3D" id="3.40.50.300">
    <property type="entry name" value="P-loop containing nucleotide triphosphate hydrolases"/>
    <property type="match status" value="1"/>
</dbReference>
<dbReference type="GO" id="GO:0005886">
    <property type="term" value="C:plasma membrane"/>
    <property type="evidence" value="ECO:0007669"/>
    <property type="project" value="TreeGrafter"/>
</dbReference>
<feature type="transmembrane region" description="Helical" evidence="1">
    <location>
        <begin position="577"/>
        <end position="601"/>
    </location>
</feature>
<accession>C9R7P1</accession>
<name>C9R7P1_AMMDK</name>